<evidence type="ECO:0008006" key="3">
    <source>
        <dbReference type="Google" id="ProtNLM"/>
    </source>
</evidence>
<dbReference type="EMBL" id="NFIE01000015">
    <property type="protein sequence ID" value="OUN87946.1"/>
    <property type="molecule type" value="Genomic_DNA"/>
</dbReference>
<dbReference type="Proteomes" id="UP000195781">
    <property type="component" value="Unassembled WGS sequence"/>
</dbReference>
<evidence type="ECO:0000313" key="1">
    <source>
        <dbReference type="EMBL" id="OUN87946.1"/>
    </source>
</evidence>
<comment type="caution">
    <text evidence="1">The sequence shown here is derived from an EMBL/GenBank/DDBJ whole genome shotgun (WGS) entry which is preliminary data.</text>
</comment>
<dbReference type="OrthoDB" id="322908at2"/>
<reference evidence="2" key="1">
    <citation type="submission" date="2017-04" db="EMBL/GenBank/DDBJ databases">
        <title>Function of individual gut microbiota members based on whole genome sequencing of pure cultures obtained from chicken caecum.</title>
        <authorList>
            <person name="Medvecky M."/>
            <person name="Cejkova D."/>
            <person name="Polansky O."/>
            <person name="Karasova D."/>
            <person name="Kubasova T."/>
            <person name="Cizek A."/>
            <person name="Rychlik I."/>
        </authorList>
    </citation>
    <scope>NUCLEOTIDE SEQUENCE [LARGE SCALE GENOMIC DNA]</scope>
    <source>
        <strain evidence="2">An5</strain>
    </source>
</reference>
<organism evidence="1 2">
    <name type="scientific">[Collinsella] massiliensis</name>
    <dbReference type="NCBI Taxonomy" id="1232426"/>
    <lineage>
        <taxon>Bacteria</taxon>
        <taxon>Bacillati</taxon>
        <taxon>Actinomycetota</taxon>
        <taxon>Coriobacteriia</taxon>
        <taxon>Coriobacteriales</taxon>
        <taxon>Coriobacteriaceae</taxon>
        <taxon>Enorma</taxon>
    </lineage>
</organism>
<gene>
    <name evidence="1" type="ORF">B5G02_07200</name>
</gene>
<dbReference type="AlphaFoldDB" id="A0A1Y3XQW7"/>
<name>A0A1Y3XQW7_9ACTN</name>
<protein>
    <recommendedName>
        <fullName evidence="3">Wadjet protein JetD C-terminal domain-containing protein</fullName>
    </recommendedName>
</protein>
<keyword evidence="2" id="KW-1185">Reference proteome</keyword>
<sequence length="279" mass="31563">MRKQTPELNAIRLKIIDLDPRLWINGWLLSTPSAYTAFERELRALSAAIDGEPTIGDGTLTRRELSYRIFGNEKFLAIEGEGTKLFRLMGVANLLRCKQTPKVEVVYYVPKPKKHLKLVVSENLDPWSNVRDALYLHGRKRILGKRVHGAIFGNGHLVRGASKLRDCLESLGAEQVTLRYWGDLDRAGLDLLASLVELTDGREDVTVEPFVPAYRLMLARAMKRRPNPLDNEAVDQHVPYEPGLALLRPYLTDDQARYLEALLEADRLIPQEIVTAADL</sequence>
<accession>A0A1Y3XQW7</accession>
<evidence type="ECO:0000313" key="2">
    <source>
        <dbReference type="Proteomes" id="UP000195781"/>
    </source>
</evidence>
<proteinExistence type="predicted"/>